<dbReference type="GO" id="GO:0005886">
    <property type="term" value="C:plasma membrane"/>
    <property type="evidence" value="ECO:0007669"/>
    <property type="project" value="UniProtKB-SubCell"/>
</dbReference>
<dbReference type="PANTHER" id="PTHR37485:SF1">
    <property type="entry name" value="CELL DIVISION PROTEIN FTSB"/>
    <property type="match status" value="1"/>
</dbReference>
<dbReference type="HAMAP" id="MF_00599">
    <property type="entry name" value="FtsB"/>
    <property type="match status" value="1"/>
</dbReference>
<keyword evidence="3 7" id="KW-0812">Transmembrane</keyword>
<dbReference type="AlphaFoldDB" id="K4KGJ3"/>
<evidence type="ECO:0000313" key="9">
    <source>
        <dbReference type="Proteomes" id="UP000000466"/>
    </source>
</evidence>
<keyword evidence="7" id="KW-0175">Coiled coil</keyword>
<dbReference type="InterPro" id="IPR023081">
    <property type="entry name" value="Cell_div_FtsB"/>
</dbReference>
<feature type="topological domain" description="Periplasmic" evidence="7">
    <location>
        <begin position="19"/>
        <end position="94"/>
    </location>
</feature>
<evidence type="ECO:0000256" key="4">
    <source>
        <dbReference type="ARBA" id="ARBA00022989"/>
    </source>
</evidence>
<dbReference type="Proteomes" id="UP000000466">
    <property type="component" value="Chromosome"/>
</dbReference>
<keyword evidence="1 7" id="KW-1003">Cell membrane</keyword>
<dbReference type="GO" id="GO:0030428">
    <property type="term" value="C:cell septum"/>
    <property type="evidence" value="ECO:0007669"/>
    <property type="project" value="TreeGrafter"/>
</dbReference>
<keyword evidence="2 7" id="KW-0132">Cell division</keyword>
<dbReference type="eggNOG" id="COG2919">
    <property type="taxonomic scope" value="Bacteria"/>
</dbReference>
<reference evidence="8 9" key="1">
    <citation type="journal article" date="2013" name="Genome Announc.">
        <title>Complete genome sequence of Simiduia agarivorans SA1(T), a marine bacterium able to degrade a variety of polysaccharides.</title>
        <authorList>
            <person name="Lin S.Y."/>
            <person name="Shieh W.Y."/>
            <person name="Chen J.S."/>
            <person name="Tang S.L."/>
        </authorList>
    </citation>
    <scope>NUCLEOTIDE SEQUENCE [LARGE SCALE GENOMIC DNA]</scope>
    <source>
        <strain evidence="9">DSM 21679 / JCM 13881 / BCRC 17597 / SA1</strain>
    </source>
</reference>
<proteinExistence type="inferred from homology"/>
<evidence type="ECO:0000256" key="7">
    <source>
        <dbReference type="HAMAP-Rule" id="MF_00599"/>
    </source>
</evidence>
<evidence type="ECO:0000313" key="8">
    <source>
        <dbReference type="EMBL" id="AFU98194.2"/>
    </source>
</evidence>
<keyword evidence="5 7" id="KW-0472">Membrane</keyword>
<comment type="function">
    <text evidence="7">Essential cell division protein. May link together the upstream cell division proteins, which are predominantly cytoplasmic, with the downstream cell division proteins, which are predominantly periplasmic.</text>
</comment>
<evidence type="ECO:0000256" key="2">
    <source>
        <dbReference type="ARBA" id="ARBA00022618"/>
    </source>
</evidence>
<dbReference type="EMBL" id="CP003746">
    <property type="protein sequence ID" value="AFU98194.2"/>
    <property type="molecule type" value="Genomic_DNA"/>
</dbReference>
<comment type="subcellular location">
    <subcellularLocation>
        <location evidence="7">Cell inner membrane</location>
        <topology evidence="7">Single-pass type II membrane protein</topology>
    </subcellularLocation>
    <text evidence="7">Localizes to the division septum.</text>
</comment>
<evidence type="ECO:0000256" key="5">
    <source>
        <dbReference type="ARBA" id="ARBA00023136"/>
    </source>
</evidence>
<dbReference type="NCBIfam" id="NF002058">
    <property type="entry name" value="PRK00888.1"/>
    <property type="match status" value="1"/>
</dbReference>
<accession>K4KGJ3</accession>
<keyword evidence="6 7" id="KW-0131">Cell cycle</keyword>
<evidence type="ECO:0000256" key="6">
    <source>
        <dbReference type="ARBA" id="ARBA00023306"/>
    </source>
</evidence>
<dbReference type="GO" id="GO:0032153">
    <property type="term" value="C:cell division site"/>
    <property type="evidence" value="ECO:0007669"/>
    <property type="project" value="UniProtKB-UniRule"/>
</dbReference>
<keyword evidence="7" id="KW-0997">Cell inner membrane</keyword>
<dbReference type="Pfam" id="PF04977">
    <property type="entry name" value="DivIC"/>
    <property type="match status" value="1"/>
</dbReference>
<dbReference type="STRING" id="1117647.M5M_04935"/>
<dbReference type="KEGG" id="saga:M5M_04935"/>
<evidence type="ECO:0000256" key="3">
    <source>
        <dbReference type="ARBA" id="ARBA00022692"/>
    </source>
</evidence>
<evidence type="ECO:0000256" key="1">
    <source>
        <dbReference type="ARBA" id="ARBA00022475"/>
    </source>
</evidence>
<feature type="coiled-coil region" evidence="7">
    <location>
        <begin position="26"/>
        <end position="53"/>
    </location>
</feature>
<comment type="subunit">
    <text evidence="7">Part of a complex composed of FtsB, FtsL and FtsQ.</text>
</comment>
<sequence length="94" mass="11043">MLPLLLMLLAGLQYRLWVGEGSYAHINRLEQEIERQQIENDKLRERNRVLAVEVEELKTGLDSVEERARQEMGMIKDGETFYMMVEPKNRPAKP</sequence>
<dbReference type="InterPro" id="IPR007060">
    <property type="entry name" value="FtsL/DivIC"/>
</dbReference>
<comment type="similarity">
    <text evidence="7">Belongs to the FtsB family.</text>
</comment>
<dbReference type="GO" id="GO:0043093">
    <property type="term" value="P:FtsZ-dependent cytokinesis"/>
    <property type="evidence" value="ECO:0007669"/>
    <property type="project" value="UniProtKB-UniRule"/>
</dbReference>
<gene>
    <name evidence="7" type="primary">ftsB</name>
    <name evidence="8" type="ordered locus">M5M_04935</name>
</gene>
<keyword evidence="4 7" id="KW-1133">Transmembrane helix</keyword>
<dbReference type="PANTHER" id="PTHR37485">
    <property type="entry name" value="CELL DIVISION PROTEIN FTSB"/>
    <property type="match status" value="1"/>
</dbReference>
<dbReference type="HOGENOM" id="CLU_134863_5_1_6"/>
<name>K4KGJ3_SIMAS</name>
<feature type="topological domain" description="Cytoplasmic" evidence="7">
    <location>
        <begin position="1"/>
        <end position="3"/>
    </location>
</feature>
<protein>
    <recommendedName>
        <fullName evidence="7">Cell division protein FtsB</fullName>
    </recommendedName>
</protein>
<keyword evidence="9" id="KW-1185">Reference proteome</keyword>
<organism evidence="8 9">
    <name type="scientific">Simiduia agarivorans (strain DSM 21679 / JCM 13881 / BCRC 17597 / SA1)</name>
    <dbReference type="NCBI Taxonomy" id="1117647"/>
    <lineage>
        <taxon>Bacteria</taxon>
        <taxon>Pseudomonadati</taxon>
        <taxon>Pseudomonadota</taxon>
        <taxon>Gammaproteobacteria</taxon>
        <taxon>Cellvibrionales</taxon>
        <taxon>Cellvibrionaceae</taxon>
        <taxon>Simiduia</taxon>
    </lineage>
</organism>